<accession>A0ABS7F9T5</accession>
<protein>
    <submittedName>
        <fullName evidence="1">Uncharacterized protein</fullName>
    </submittedName>
</protein>
<dbReference type="EMBL" id="JAHDTB010000002">
    <property type="protein sequence ID" value="MBW8286859.1"/>
    <property type="molecule type" value="Genomic_DNA"/>
</dbReference>
<dbReference type="RefSeq" id="WP_146008457.1">
    <property type="nucleotide sequence ID" value="NZ_CP142381.1"/>
</dbReference>
<proteinExistence type="predicted"/>
<name>A0ABS7F9T5_9NEIS</name>
<dbReference type="GeneID" id="89686966"/>
<evidence type="ECO:0000313" key="1">
    <source>
        <dbReference type="EMBL" id="MBW8286859.1"/>
    </source>
</evidence>
<comment type="caution">
    <text evidence="1">The sequence shown here is derived from an EMBL/GenBank/DDBJ whole genome shotgun (WGS) entry which is preliminary data.</text>
</comment>
<evidence type="ECO:0000313" key="2">
    <source>
        <dbReference type="Proteomes" id="UP000711178"/>
    </source>
</evidence>
<keyword evidence="2" id="KW-1185">Reference proteome</keyword>
<sequence>MHFVRFGEFIAAFMITGPKHNLLQIRLGAGVQDKPACECLPPKGGCCHEPLVEAEVIASVVKGVVEANLRLGTAHTVTHIRYVQNDTKPEIVYGYLALKILEHLKSGGVFAEGKDEF</sequence>
<gene>
    <name evidence="1" type="ORF">KIF53_04380</name>
</gene>
<reference evidence="1 2" key="1">
    <citation type="submission" date="2021-05" db="EMBL/GenBank/DDBJ databases">
        <title>Draft Whole Genome Sequencing Of Biosensor Chromobacterium violaceum Strain CV026 Reveals A Regulatory RNA In Chromobacterium violaceum Phenotype Regulatory Network.</title>
        <authorList>
            <person name="Hong K.W."/>
            <person name="Chan K.G."/>
            <person name="Chang C.-Y."/>
        </authorList>
    </citation>
    <scope>NUCLEOTIDE SEQUENCE [LARGE SCALE GENOMIC DNA]</scope>
    <source>
        <strain evidence="1 2">ATCC 31532</strain>
    </source>
</reference>
<organism evidence="1 2">
    <name type="scientific">Chromobacterium subtsugae</name>
    <dbReference type="NCBI Taxonomy" id="251747"/>
    <lineage>
        <taxon>Bacteria</taxon>
        <taxon>Pseudomonadati</taxon>
        <taxon>Pseudomonadota</taxon>
        <taxon>Betaproteobacteria</taxon>
        <taxon>Neisseriales</taxon>
        <taxon>Chromobacteriaceae</taxon>
        <taxon>Chromobacterium</taxon>
    </lineage>
</organism>
<dbReference type="Proteomes" id="UP000711178">
    <property type="component" value="Unassembled WGS sequence"/>
</dbReference>